<protein>
    <recommendedName>
        <fullName evidence="4">O-antigen ligase domain-containing protein</fullName>
    </recommendedName>
</protein>
<feature type="transmembrane region" description="Helical" evidence="1">
    <location>
        <begin position="21"/>
        <end position="42"/>
    </location>
</feature>
<feature type="transmembrane region" description="Helical" evidence="1">
    <location>
        <begin position="203"/>
        <end position="222"/>
    </location>
</feature>
<dbReference type="OrthoDB" id="9796676at2"/>
<gene>
    <name evidence="2" type="ORF">D5281_07705</name>
</gene>
<name>A0A9X5BEW0_9FIRM</name>
<feature type="transmembrane region" description="Helical" evidence="1">
    <location>
        <begin position="250"/>
        <end position="266"/>
    </location>
</feature>
<evidence type="ECO:0000313" key="3">
    <source>
        <dbReference type="Proteomes" id="UP001154420"/>
    </source>
</evidence>
<keyword evidence="1" id="KW-1133">Transmembrane helix</keyword>
<organism evidence="2 3">
    <name type="scientific">Parablautia muri</name>
    <dbReference type="NCBI Taxonomy" id="2320879"/>
    <lineage>
        <taxon>Bacteria</taxon>
        <taxon>Bacillati</taxon>
        <taxon>Bacillota</taxon>
        <taxon>Clostridia</taxon>
        <taxon>Lachnospirales</taxon>
        <taxon>Lachnospiraceae</taxon>
        <taxon>Parablautia</taxon>
    </lineage>
</organism>
<feature type="transmembrane region" description="Helical" evidence="1">
    <location>
        <begin position="306"/>
        <end position="328"/>
    </location>
</feature>
<keyword evidence="1" id="KW-0472">Membrane</keyword>
<reference evidence="2" key="1">
    <citation type="submission" date="2018-09" db="EMBL/GenBank/DDBJ databases">
        <title>Murine metabolic-syndrome-specific gut microbial biobank.</title>
        <authorList>
            <person name="Liu C."/>
        </authorList>
    </citation>
    <scope>NUCLEOTIDE SEQUENCE</scope>
    <source>
        <strain evidence="2">D42-62</strain>
    </source>
</reference>
<dbReference type="RefSeq" id="WP_160559565.1">
    <property type="nucleotide sequence ID" value="NZ_QZDT01000008.1"/>
</dbReference>
<dbReference type="Proteomes" id="UP001154420">
    <property type="component" value="Unassembled WGS sequence"/>
</dbReference>
<feature type="transmembrane region" description="Helical" evidence="1">
    <location>
        <begin position="96"/>
        <end position="115"/>
    </location>
</feature>
<evidence type="ECO:0000313" key="2">
    <source>
        <dbReference type="EMBL" id="NBJ92480.1"/>
    </source>
</evidence>
<sequence>MANHLKRTSVEKKGIGHLYHRLAKEVVSAYVFLMLVVFPFYYQDKYYNIGDAKWKFFTVLTFGAGIPLSLAVIFHLVSMMCGHELKGDLKNIKFSLLDGFVFFYAVTVIASTLFSPYKNLVIWGANGWYMGLIAQICFVLIYFFVSRYWKWDNSAIALYFAGAFGVFLLAVMMRFRIDPLKMYRDLDEQYIIDFLTTIGQTTWYSSYLVLLFPLGMFAFWFYNNKQCRILMGIFTSVGFMTIITQNSDSAFVALGIMIFVLFWFSLESNKRFKRFFEVMMVCFVSFKLIGICQQAFPTRAVPLGDFFIFCSQGALTWVLLAGVVTAYFCFSWMEKYKNIDITKIKNLRIILLVFLFVSAVLTVIYIYLNTTGKIPENYRSHSNYLLFDEYWGNNRGLSWMASVKSFLKGDLLRKALGCGPDGFSLYIRNFFGEELAGKWGQSVALTCAHNEWLNVIVNLGVIGAAAYIGIFISAVLRFGKRTEKHSELIAVMSAVLSYMGHNFFCYQQVICTPIVFILIGVGEAIIRCERMEE</sequence>
<feature type="transmembrane region" description="Helical" evidence="1">
    <location>
        <begin position="510"/>
        <end position="528"/>
    </location>
</feature>
<feature type="transmembrane region" description="Helical" evidence="1">
    <location>
        <begin position="349"/>
        <end position="368"/>
    </location>
</feature>
<dbReference type="EMBL" id="QZDT01000008">
    <property type="protein sequence ID" value="NBJ92480.1"/>
    <property type="molecule type" value="Genomic_DNA"/>
</dbReference>
<feature type="transmembrane region" description="Helical" evidence="1">
    <location>
        <begin position="455"/>
        <end position="476"/>
    </location>
</feature>
<keyword evidence="3" id="KW-1185">Reference proteome</keyword>
<dbReference type="AlphaFoldDB" id="A0A9X5BEW0"/>
<comment type="caution">
    <text evidence="2">The sequence shown here is derived from an EMBL/GenBank/DDBJ whole genome shotgun (WGS) entry which is preliminary data.</text>
</comment>
<proteinExistence type="predicted"/>
<dbReference type="PANTHER" id="PTHR37422:SF23">
    <property type="entry name" value="TEICHURONIC ACID BIOSYNTHESIS PROTEIN TUAE"/>
    <property type="match status" value="1"/>
</dbReference>
<feature type="transmembrane region" description="Helical" evidence="1">
    <location>
        <begin position="157"/>
        <end position="177"/>
    </location>
</feature>
<feature type="transmembrane region" description="Helical" evidence="1">
    <location>
        <begin position="54"/>
        <end position="76"/>
    </location>
</feature>
<feature type="transmembrane region" description="Helical" evidence="1">
    <location>
        <begin position="278"/>
        <end position="300"/>
    </location>
</feature>
<dbReference type="InterPro" id="IPR051533">
    <property type="entry name" value="WaaL-like"/>
</dbReference>
<feature type="transmembrane region" description="Helical" evidence="1">
    <location>
        <begin position="127"/>
        <end position="145"/>
    </location>
</feature>
<evidence type="ECO:0000256" key="1">
    <source>
        <dbReference type="SAM" id="Phobius"/>
    </source>
</evidence>
<keyword evidence="1" id="KW-0812">Transmembrane</keyword>
<accession>A0A9X5BEW0</accession>
<dbReference type="PANTHER" id="PTHR37422">
    <property type="entry name" value="TEICHURONIC ACID BIOSYNTHESIS PROTEIN TUAE"/>
    <property type="match status" value="1"/>
</dbReference>
<evidence type="ECO:0008006" key="4">
    <source>
        <dbReference type="Google" id="ProtNLM"/>
    </source>
</evidence>
<feature type="transmembrane region" description="Helical" evidence="1">
    <location>
        <begin position="229"/>
        <end position="244"/>
    </location>
</feature>